<dbReference type="SUPFAM" id="SSF52540">
    <property type="entry name" value="P-loop containing nucleoside triphosphate hydrolases"/>
    <property type="match status" value="1"/>
</dbReference>
<dbReference type="InterPro" id="IPR027417">
    <property type="entry name" value="P-loop_NTPase"/>
</dbReference>
<feature type="binding site" evidence="10">
    <location>
        <position position="125"/>
    </location>
    <ligand>
        <name>(6S)-5-formyl-5,6,7,8-tetrahydrofolate</name>
        <dbReference type="ChEBI" id="CHEBI:57457"/>
    </ligand>
</feature>
<dbReference type="AlphaFoldDB" id="A0A9D2MSS9"/>
<feature type="binding site" evidence="10">
    <location>
        <position position="463"/>
    </location>
    <ligand>
        <name>(6S)-5-formyl-5,6,7,8-tetrahydrofolate</name>
        <dbReference type="ChEBI" id="CHEBI:57457"/>
    </ligand>
</feature>
<reference evidence="13" key="1">
    <citation type="journal article" date="2021" name="PeerJ">
        <title>Extensive microbial diversity within the chicken gut microbiome revealed by metagenomics and culture.</title>
        <authorList>
            <person name="Gilroy R."/>
            <person name="Ravi A."/>
            <person name="Getino M."/>
            <person name="Pursley I."/>
            <person name="Horton D.L."/>
            <person name="Alikhan N.F."/>
            <person name="Baker D."/>
            <person name="Gharbi K."/>
            <person name="Hall N."/>
            <person name="Watson M."/>
            <person name="Adriaenssens E.M."/>
            <person name="Foster-Nyarko E."/>
            <person name="Jarju S."/>
            <person name="Secka A."/>
            <person name="Antonio M."/>
            <person name="Oren A."/>
            <person name="Chaudhuri R.R."/>
            <person name="La Ragione R."/>
            <person name="Hildebrand F."/>
            <person name="Pallen M.J."/>
        </authorList>
    </citation>
    <scope>NUCLEOTIDE SEQUENCE</scope>
    <source>
        <strain evidence="13">USAMLcec3-2134</strain>
    </source>
</reference>
<feature type="binding site" evidence="10">
    <location>
        <position position="252"/>
    </location>
    <ligand>
        <name>K(+)</name>
        <dbReference type="ChEBI" id="CHEBI:29103"/>
    </ligand>
</feature>
<keyword evidence="4 10" id="KW-0479">Metal-binding</keyword>
<feature type="binding site" evidence="10">
    <location>
        <begin position="275"/>
        <end position="278"/>
    </location>
    <ligand>
        <name>GTP</name>
        <dbReference type="ChEBI" id="CHEBI:37565"/>
    </ligand>
</feature>
<dbReference type="Proteomes" id="UP000886883">
    <property type="component" value="Unassembled WGS sequence"/>
</dbReference>
<dbReference type="EMBL" id="DWXE01000039">
    <property type="protein sequence ID" value="HJB91766.1"/>
    <property type="molecule type" value="Genomic_DNA"/>
</dbReference>
<dbReference type="GO" id="GO:0002098">
    <property type="term" value="P:tRNA wobble uridine modification"/>
    <property type="evidence" value="ECO:0007669"/>
    <property type="project" value="TreeGrafter"/>
</dbReference>
<dbReference type="Pfam" id="PF10396">
    <property type="entry name" value="TrmE_N"/>
    <property type="match status" value="1"/>
</dbReference>
<feature type="binding site" evidence="10">
    <location>
        <begin position="365"/>
        <end position="367"/>
    </location>
    <ligand>
        <name>GTP</name>
        <dbReference type="ChEBI" id="CHEBI:37565"/>
    </ligand>
</feature>
<feature type="binding site" evidence="10">
    <location>
        <position position="22"/>
    </location>
    <ligand>
        <name>(6S)-5-formyl-5,6,7,8-tetrahydrofolate</name>
        <dbReference type="ChEBI" id="CHEBI:57457"/>
    </ligand>
</feature>
<dbReference type="Gene3D" id="3.40.50.300">
    <property type="entry name" value="P-loop containing nucleotide triphosphate hydrolases"/>
    <property type="match status" value="1"/>
</dbReference>
<feature type="binding site" evidence="10">
    <location>
        <position position="235"/>
    </location>
    <ligand>
        <name>Mg(2+)</name>
        <dbReference type="ChEBI" id="CHEBI:18420"/>
    </ligand>
</feature>
<keyword evidence="7 10" id="KW-0460">Magnesium</keyword>
<feature type="binding site" evidence="10">
    <location>
        <position position="255"/>
    </location>
    <ligand>
        <name>K(+)</name>
        <dbReference type="ChEBI" id="CHEBI:29103"/>
    </ligand>
</feature>
<feature type="binding site" evidence="10">
    <location>
        <position position="231"/>
    </location>
    <ligand>
        <name>K(+)</name>
        <dbReference type="ChEBI" id="CHEBI:29103"/>
    </ligand>
</feature>
<dbReference type="Pfam" id="PF01926">
    <property type="entry name" value="MMR_HSR1"/>
    <property type="match status" value="1"/>
</dbReference>
<keyword evidence="5 10" id="KW-0547">Nucleotide-binding</keyword>
<evidence type="ECO:0000313" key="14">
    <source>
        <dbReference type="Proteomes" id="UP000886883"/>
    </source>
</evidence>
<feature type="binding site" evidence="10">
    <location>
        <begin position="250"/>
        <end position="256"/>
    </location>
    <ligand>
        <name>GTP</name>
        <dbReference type="ChEBI" id="CHEBI:37565"/>
    </ligand>
</feature>
<evidence type="ECO:0000256" key="8">
    <source>
        <dbReference type="ARBA" id="ARBA00022958"/>
    </source>
</evidence>
<dbReference type="NCBIfam" id="TIGR00450">
    <property type="entry name" value="mnmE_trmE_thdF"/>
    <property type="match status" value="1"/>
</dbReference>
<proteinExistence type="inferred from homology"/>
<dbReference type="InterPro" id="IPR006689">
    <property type="entry name" value="Small_GTPase_ARF/SAR"/>
</dbReference>
<evidence type="ECO:0000256" key="1">
    <source>
        <dbReference type="ARBA" id="ARBA00011043"/>
    </source>
</evidence>
<dbReference type="InterPro" id="IPR018948">
    <property type="entry name" value="GTP-bd_TrmE_N"/>
</dbReference>
<dbReference type="GO" id="GO:0030488">
    <property type="term" value="P:tRNA methylation"/>
    <property type="evidence" value="ECO:0007669"/>
    <property type="project" value="TreeGrafter"/>
</dbReference>
<dbReference type="PANTHER" id="PTHR42714:SF2">
    <property type="entry name" value="TRNA MODIFICATION GTPASE GTPBP3, MITOCHONDRIAL"/>
    <property type="match status" value="1"/>
</dbReference>
<dbReference type="InterPro" id="IPR005225">
    <property type="entry name" value="Small_GTP-bd"/>
</dbReference>
<dbReference type="InterPro" id="IPR006073">
    <property type="entry name" value="GTP-bd"/>
</dbReference>
<evidence type="ECO:0000256" key="6">
    <source>
        <dbReference type="ARBA" id="ARBA00022801"/>
    </source>
</evidence>
<dbReference type="FunFam" id="3.30.1360.120:FF:000003">
    <property type="entry name" value="tRNA modification GTPase MnmE"/>
    <property type="match status" value="1"/>
</dbReference>
<dbReference type="GO" id="GO:0005525">
    <property type="term" value="F:GTP binding"/>
    <property type="evidence" value="ECO:0007669"/>
    <property type="project" value="UniProtKB-UniRule"/>
</dbReference>
<evidence type="ECO:0000256" key="4">
    <source>
        <dbReference type="ARBA" id="ARBA00022723"/>
    </source>
</evidence>
<dbReference type="GO" id="GO:0003924">
    <property type="term" value="F:GTPase activity"/>
    <property type="evidence" value="ECO:0007669"/>
    <property type="project" value="UniProtKB-UniRule"/>
</dbReference>
<dbReference type="GO" id="GO:0042802">
    <property type="term" value="F:identical protein binding"/>
    <property type="evidence" value="ECO:0007669"/>
    <property type="project" value="UniProtKB-ARBA"/>
</dbReference>
<evidence type="ECO:0000256" key="11">
    <source>
        <dbReference type="RuleBase" id="RU003313"/>
    </source>
</evidence>
<dbReference type="InterPro" id="IPR027266">
    <property type="entry name" value="TrmE/GcvT-like"/>
</dbReference>
<dbReference type="PANTHER" id="PTHR42714">
    <property type="entry name" value="TRNA MODIFICATION GTPASE GTPBP3"/>
    <property type="match status" value="1"/>
</dbReference>
<dbReference type="InterPro" id="IPR004520">
    <property type="entry name" value="GTPase_MnmE"/>
</dbReference>
<feature type="binding site" evidence="10">
    <location>
        <position position="86"/>
    </location>
    <ligand>
        <name>(6S)-5-formyl-5,6,7,8-tetrahydrofolate</name>
        <dbReference type="ChEBI" id="CHEBI:57457"/>
    </ligand>
</feature>
<evidence type="ECO:0000256" key="2">
    <source>
        <dbReference type="ARBA" id="ARBA00022490"/>
    </source>
</evidence>
<dbReference type="InterPro" id="IPR025867">
    <property type="entry name" value="MnmE_helical"/>
</dbReference>
<evidence type="ECO:0000256" key="3">
    <source>
        <dbReference type="ARBA" id="ARBA00022694"/>
    </source>
</evidence>
<organism evidence="13 14">
    <name type="scientific">Candidatus Eisenbergiella merdigallinarum</name>
    <dbReference type="NCBI Taxonomy" id="2838552"/>
    <lineage>
        <taxon>Bacteria</taxon>
        <taxon>Bacillati</taxon>
        <taxon>Bacillota</taxon>
        <taxon>Clostridia</taxon>
        <taxon>Lachnospirales</taxon>
        <taxon>Lachnospiraceae</taxon>
        <taxon>Eisenbergiella</taxon>
    </lineage>
</organism>
<reference evidence="13" key="2">
    <citation type="submission" date="2021-04" db="EMBL/GenBank/DDBJ databases">
        <authorList>
            <person name="Gilroy R."/>
        </authorList>
    </citation>
    <scope>NUCLEOTIDE SEQUENCE</scope>
    <source>
        <strain evidence="13">USAMLcec3-2134</strain>
    </source>
</reference>
<dbReference type="PRINTS" id="PR00328">
    <property type="entry name" value="SAR1GTPBP"/>
</dbReference>
<dbReference type="GO" id="GO:0005829">
    <property type="term" value="C:cytosol"/>
    <property type="evidence" value="ECO:0007669"/>
    <property type="project" value="TreeGrafter"/>
</dbReference>
<dbReference type="CDD" id="cd14858">
    <property type="entry name" value="TrmE_N"/>
    <property type="match status" value="1"/>
</dbReference>
<dbReference type="CDD" id="cd04164">
    <property type="entry name" value="trmE"/>
    <property type="match status" value="1"/>
</dbReference>
<dbReference type="InterPro" id="IPR031168">
    <property type="entry name" value="G_TrmE"/>
</dbReference>
<dbReference type="FunFam" id="3.40.50.300:FF:000494">
    <property type="entry name" value="tRNA modification GTPase MnmE"/>
    <property type="match status" value="1"/>
</dbReference>
<dbReference type="NCBIfam" id="TIGR00231">
    <property type="entry name" value="small_GTP"/>
    <property type="match status" value="1"/>
</dbReference>
<evidence type="ECO:0000259" key="12">
    <source>
        <dbReference type="PROSITE" id="PS51709"/>
    </source>
</evidence>
<sequence length="463" mass="51521">MKTDTIAAIATAMSDSGIGIIRISGPEAVEVADRIFQIGTGHHRLREYETHTIHYGFLADGEEILDEVMISLMLAPRSYTKEDTVEINCHGGVLLLQKALNLVLKNGARLAEPGEFTRRAFLNGRIDLSRAEAVMDLIHSRNEFALKASIRQLKGSLAEAVRKIRSEILYEIAFIESALDDPEHISTEGYPEKLSLTVDGLLDRLRRLLESAEGGRLLKEGIRTVIVGKPNAGKSSLLNLLVGEERAIVTDVEGTTRDALEESIRIGGISLNVVDTAGIRDAQDVVEKIGVQKARKYAQDAELILYVVDSSRALDESDAEIMELIRDKKVIVLLNKTDLEPALSEESLREQFGKWGEEIPVIRTSARENIGLEAFAEQIRKMFFHGKIGMDDEVMITSLRHREAVQEAYDSLCMVKRSLEDEMPEDFYSIDLMNAYASLGRILGEEVGEDLVNEIFSKFCMGK</sequence>
<protein>
    <recommendedName>
        <fullName evidence="10">tRNA modification GTPase MnmE</fullName>
        <ecNumber evidence="10">3.6.-.-</ecNumber>
    </recommendedName>
</protein>
<keyword evidence="2 10" id="KW-0963">Cytoplasm</keyword>
<evidence type="ECO:0000256" key="7">
    <source>
        <dbReference type="ARBA" id="ARBA00022842"/>
    </source>
</evidence>
<dbReference type="GO" id="GO:0046872">
    <property type="term" value="F:metal ion binding"/>
    <property type="evidence" value="ECO:0007669"/>
    <property type="project" value="UniProtKB-KW"/>
</dbReference>
<dbReference type="Gene3D" id="3.30.1360.120">
    <property type="entry name" value="Probable tRNA modification gtpase trme, domain 1"/>
    <property type="match status" value="1"/>
</dbReference>
<dbReference type="Pfam" id="PF12631">
    <property type="entry name" value="MnmE_helical"/>
    <property type="match status" value="1"/>
</dbReference>
<dbReference type="InterPro" id="IPR027368">
    <property type="entry name" value="MnmE_dom2"/>
</dbReference>
<dbReference type="PROSITE" id="PS51709">
    <property type="entry name" value="G_TRME"/>
    <property type="match status" value="1"/>
</dbReference>
<comment type="subunit">
    <text evidence="10">Homodimer. Heterotetramer of two MnmE and two MnmG subunits.</text>
</comment>
<keyword evidence="6 10" id="KW-0378">Hydrolase</keyword>
<keyword evidence="9 10" id="KW-0342">GTP-binding</keyword>
<comment type="subcellular location">
    <subcellularLocation>
        <location evidence="10">Cytoplasm</location>
    </subcellularLocation>
</comment>
<comment type="caution">
    <text evidence="10">Lacks conserved residue(s) required for the propagation of feature annotation.</text>
</comment>
<dbReference type="HAMAP" id="MF_00379">
    <property type="entry name" value="GTPase_MnmE"/>
    <property type="match status" value="1"/>
</dbReference>
<dbReference type="EC" id="3.6.-.-" evidence="10"/>
<evidence type="ECO:0000256" key="9">
    <source>
        <dbReference type="ARBA" id="ARBA00023134"/>
    </source>
</evidence>
<comment type="caution">
    <text evidence="13">The sequence shown here is derived from an EMBL/GenBank/DDBJ whole genome shotgun (WGS) entry which is preliminary data.</text>
</comment>
<feature type="binding site" evidence="10">
    <location>
        <position position="250"/>
    </location>
    <ligand>
        <name>K(+)</name>
        <dbReference type="ChEBI" id="CHEBI:29103"/>
    </ligand>
</feature>
<dbReference type="Gene3D" id="1.20.120.430">
    <property type="entry name" value="tRNA modification GTPase MnmE domain 2"/>
    <property type="match status" value="1"/>
</dbReference>
<accession>A0A9D2MSS9</accession>
<name>A0A9D2MSS9_9FIRM</name>
<keyword evidence="8 10" id="KW-0630">Potassium</keyword>
<comment type="function">
    <text evidence="10">Exhibits a very high intrinsic GTPase hydrolysis rate. Involved in the addition of a carboxymethylaminomethyl (cmnm) group at the wobble position (U34) of certain tRNAs, forming tRNA-cmnm(5)s(2)U34.</text>
</comment>
<evidence type="ECO:0000313" key="13">
    <source>
        <dbReference type="EMBL" id="HJB91766.1"/>
    </source>
</evidence>
<evidence type="ECO:0000256" key="5">
    <source>
        <dbReference type="ARBA" id="ARBA00022741"/>
    </source>
</evidence>
<feature type="binding site" evidence="10">
    <location>
        <position position="256"/>
    </location>
    <ligand>
        <name>Mg(2+)</name>
        <dbReference type="ChEBI" id="CHEBI:18420"/>
    </ligand>
</feature>
<evidence type="ECO:0000256" key="10">
    <source>
        <dbReference type="HAMAP-Rule" id="MF_00379"/>
    </source>
</evidence>
<gene>
    <name evidence="10 13" type="primary">mnmE</name>
    <name evidence="10" type="synonym">trmE</name>
    <name evidence="13" type="ORF">H9763_09945</name>
</gene>
<feature type="domain" description="TrmE-type G" evidence="12">
    <location>
        <begin position="221"/>
        <end position="384"/>
    </location>
</feature>
<comment type="similarity">
    <text evidence="1 10 11">Belongs to the TRAFAC class TrmE-Era-EngA-EngB-Septin-like GTPase superfamily. TrmE GTPase family.</text>
</comment>
<feature type="binding site" evidence="10">
    <location>
        <begin position="231"/>
        <end position="236"/>
    </location>
    <ligand>
        <name>GTP</name>
        <dbReference type="ChEBI" id="CHEBI:37565"/>
    </ligand>
</feature>
<comment type="cofactor">
    <cofactor evidence="10">
        <name>K(+)</name>
        <dbReference type="ChEBI" id="CHEBI:29103"/>
    </cofactor>
    <text evidence="10">Binds 1 potassium ion per subunit.</text>
</comment>
<keyword evidence="3 10" id="KW-0819">tRNA processing</keyword>